<evidence type="ECO:0000313" key="2">
    <source>
        <dbReference type="Proteomes" id="UP000295252"/>
    </source>
</evidence>
<dbReference type="EMBL" id="HG739097">
    <property type="protein sequence ID" value="CDP04599.1"/>
    <property type="molecule type" value="Genomic_DNA"/>
</dbReference>
<dbReference type="AlphaFoldDB" id="A0A068U8T2"/>
<dbReference type="Proteomes" id="UP000295252">
    <property type="component" value="Chromosome IX"/>
</dbReference>
<dbReference type="InParanoid" id="A0A068U8T2"/>
<evidence type="ECO:0000313" key="1">
    <source>
        <dbReference type="EMBL" id="CDP04599.1"/>
    </source>
</evidence>
<keyword evidence="2" id="KW-1185">Reference proteome</keyword>
<sequence>MLFSIISWKRARASSTILSLHKVSMIALYITVLGLQNLPCFSNALSKSMAVRVFPSSQSPCITIPNVTSSGSQSFSYIIFLNNSCAWGTLCF</sequence>
<organism evidence="1 2">
    <name type="scientific">Coffea canephora</name>
    <name type="common">Robusta coffee</name>
    <dbReference type="NCBI Taxonomy" id="49390"/>
    <lineage>
        <taxon>Eukaryota</taxon>
        <taxon>Viridiplantae</taxon>
        <taxon>Streptophyta</taxon>
        <taxon>Embryophyta</taxon>
        <taxon>Tracheophyta</taxon>
        <taxon>Spermatophyta</taxon>
        <taxon>Magnoliopsida</taxon>
        <taxon>eudicotyledons</taxon>
        <taxon>Gunneridae</taxon>
        <taxon>Pentapetalae</taxon>
        <taxon>asterids</taxon>
        <taxon>lamiids</taxon>
        <taxon>Gentianales</taxon>
        <taxon>Rubiaceae</taxon>
        <taxon>Ixoroideae</taxon>
        <taxon>Gardenieae complex</taxon>
        <taxon>Bertiereae - Coffeeae clade</taxon>
        <taxon>Coffeeae</taxon>
        <taxon>Coffea</taxon>
    </lineage>
</organism>
<protein>
    <submittedName>
        <fullName evidence="1">Uncharacterized protein</fullName>
    </submittedName>
</protein>
<proteinExistence type="predicted"/>
<dbReference type="Gramene" id="CDP04599">
    <property type="protein sequence ID" value="CDP04599"/>
    <property type="gene ID" value="GSCOC_T00018594001"/>
</dbReference>
<reference evidence="2" key="1">
    <citation type="journal article" date="2014" name="Science">
        <title>The coffee genome provides insight into the convergent evolution of caffeine biosynthesis.</title>
        <authorList>
            <person name="Denoeud F."/>
            <person name="Carretero-Paulet L."/>
            <person name="Dereeper A."/>
            <person name="Droc G."/>
            <person name="Guyot R."/>
            <person name="Pietrella M."/>
            <person name="Zheng C."/>
            <person name="Alberti A."/>
            <person name="Anthony F."/>
            <person name="Aprea G."/>
            <person name="Aury J.M."/>
            <person name="Bento P."/>
            <person name="Bernard M."/>
            <person name="Bocs S."/>
            <person name="Campa C."/>
            <person name="Cenci A."/>
            <person name="Combes M.C."/>
            <person name="Crouzillat D."/>
            <person name="Da Silva C."/>
            <person name="Daddiego L."/>
            <person name="De Bellis F."/>
            <person name="Dussert S."/>
            <person name="Garsmeur O."/>
            <person name="Gayraud T."/>
            <person name="Guignon V."/>
            <person name="Jahn K."/>
            <person name="Jamilloux V."/>
            <person name="Joet T."/>
            <person name="Labadie K."/>
            <person name="Lan T."/>
            <person name="Leclercq J."/>
            <person name="Lepelley M."/>
            <person name="Leroy T."/>
            <person name="Li L.T."/>
            <person name="Librado P."/>
            <person name="Lopez L."/>
            <person name="Munoz A."/>
            <person name="Noel B."/>
            <person name="Pallavicini A."/>
            <person name="Perrotta G."/>
            <person name="Poncet V."/>
            <person name="Pot D."/>
            <person name="Priyono X."/>
            <person name="Rigoreau M."/>
            <person name="Rouard M."/>
            <person name="Rozas J."/>
            <person name="Tranchant-Dubreuil C."/>
            <person name="VanBuren R."/>
            <person name="Zhang Q."/>
            <person name="Andrade A.C."/>
            <person name="Argout X."/>
            <person name="Bertrand B."/>
            <person name="de Kochko A."/>
            <person name="Graziosi G."/>
            <person name="Henry R.J."/>
            <person name="Jayarama X."/>
            <person name="Ming R."/>
            <person name="Nagai C."/>
            <person name="Rounsley S."/>
            <person name="Sankoff D."/>
            <person name="Giuliano G."/>
            <person name="Albert V.A."/>
            <person name="Wincker P."/>
            <person name="Lashermes P."/>
        </authorList>
    </citation>
    <scope>NUCLEOTIDE SEQUENCE [LARGE SCALE GENOMIC DNA]</scope>
    <source>
        <strain evidence="2">cv. DH200-94</strain>
    </source>
</reference>
<accession>A0A068U8T2</accession>
<name>A0A068U8T2_COFCA</name>
<gene>
    <name evidence="1" type="ORF">GSCOC_T00018594001</name>
</gene>